<dbReference type="EC" id="3.6.4.13" evidence="1"/>
<feature type="zinc finger region" description="C3H1-type" evidence="13">
    <location>
        <begin position="439"/>
        <end position="467"/>
    </location>
</feature>
<dbReference type="InterPro" id="IPR035437">
    <property type="entry name" value="SNase_OB-fold_sf"/>
</dbReference>
<evidence type="ECO:0000256" key="12">
    <source>
        <dbReference type="ARBA" id="ARBA00047984"/>
    </source>
</evidence>
<dbReference type="Pfam" id="PF00567">
    <property type="entry name" value="TUDOR"/>
    <property type="match status" value="1"/>
</dbReference>
<evidence type="ECO:0000256" key="5">
    <source>
        <dbReference type="ARBA" id="ARBA00022782"/>
    </source>
</evidence>
<feature type="non-terminal residue" evidence="16">
    <location>
        <position position="1"/>
    </location>
</feature>
<evidence type="ECO:0000256" key="11">
    <source>
        <dbReference type="ARBA" id="ARBA00023254"/>
    </source>
</evidence>
<organism evidence="16 17">
    <name type="scientific">Edolisoma coerulescens</name>
    <dbReference type="NCBI Taxonomy" id="2585810"/>
    <lineage>
        <taxon>Eukaryota</taxon>
        <taxon>Metazoa</taxon>
        <taxon>Chordata</taxon>
        <taxon>Craniata</taxon>
        <taxon>Vertebrata</taxon>
        <taxon>Euteleostomi</taxon>
        <taxon>Archelosauria</taxon>
        <taxon>Archosauria</taxon>
        <taxon>Dinosauria</taxon>
        <taxon>Saurischia</taxon>
        <taxon>Theropoda</taxon>
        <taxon>Coelurosauria</taxon>
        <taxon>Aves</taxon>
        <taxon>Neognathae</taxon>
        <taxon>Neoaves</taxon>
        <taxon>Telluraves</taxon>
        <taxon>Australaves</taxon>
        <taxon>Passeriformes</taxon>
        <taxon>Corvoidea</taxon>
        <taxon>Campephagidae</taxon>
        <taxon>Edolisoma</taxon>
    </lineage>
</organism>
<dbReference type="Pfam" id="PF04969">
    <property type="entry name" value="CS"/>
    <property type="match status" value="1"/>
</dbReference>
<gene>
    <name evidence="16" type="primary">Dbp2</name>
    <name evidence="16" type="ORF">EDOCOE_R15594</name>
</gene>
<dbReference type="GO" id="GO:0005524">
    <property type="term" value="F:ATP binding"/>
    <property type="evidence" value="ECO:0007669"/>
    <property type="project" value="UniProtKB-KW"/>
</dbReference>
<comment type="catalytic activity">
    <reaction evidence="12">
        <text>ATP + H2O = ADP + phosphate + H(+)</text>
        <dbReference type="Rhea" id="RHEA:13065"/>
        <dbReference type="ChEBI" id="CHEBI:15377"/>
        <dbReference type="ChEBI" id="CHEBI:15378"/>
        <dbReference type="ChEBI" id="CHEBI:30616"/>
        <dbReference type="ChEBI" id="CHEBI:43474"/>
        <dbReference type="ChEBI" id="CHEBI:456216"/>
        <dbReference type="EC" id="3.6.4.13"/>
    </reaction>
</comment>
<dbReference type="EMBL" id="VWZW01000976">
    <property type="protein sequence ID" value="NXH81032.1"/>
    <property type="molecule type" value="Genomic_DNA"/>
</dbReference>
<proteinExistence type="predicted"/>
<dbReference type="Proteomes" id="UP000526889">
    <property type="component" value="Unassembled WGS sequence"/>
</dbReference>
<dbReference type="Pfam" id="PF00270">
    <property type="entry name" value="DEAD"/>
    <property type="match status" value="1"/>
</dbReference>
<evidence type="ECO:0000256" key="13">
    <source>
        <dbReference type="PROSITE-ProRule" id="PRU00723"/>
    </source>
</evidence>
<accession>A0A7K9N272</accession>
<keyword evidence="6" id="KW-0378">Hydrolase</keyword>
<dbReference type="Gene3D" id="2.60.40.790">
    <property type="match status" value="1"/>
</dbReference>
<dbReference type="GO" id="GO:0016787">
    <property type="term" value="F:hydrolase activity"/>
    <property type="evidence" value="ECO:0007669"/>
    <property type="project" value="UniProtKB-KW"/>
</dbReference>
<dbReference type="SUPFAM" id="SSF49764">
    <property type="entry name" value="HSP20-like chaperones"/>
    <property type="match status" value="1"/>
</dbReference>
<evidence type="ECO:0000256" key="9">
    <source>
        <dbReference type="ARBA" id="ARBA00022871"/>
    </source>
</evidence>
<keyword evidence="11" id="KW-0469">Meiosis</keyword>
<dbReference type="PANTHER" id="PTHR22655:SF2">
    <property type="entry name" value="ATP-DEPENDENT RNA HELICASE TDRD12-RELATED"/>
    <property type="match status" value="1"/>
</dbReference>
<evidence type="ECO:0000313" key="16">
    <source>
        <dbReference type="EMBL" id="NXH81032.1"/>
    </source>
</evidence>
<dbReference type="Gene3D" id="2.30.30.140">
    <property type="match status" value="1"/>
</dbReference>
<keyword evidence="8" id="KW-0067">ATP-binding</keyword>
<dbReference type="InterPro" id="IPR007052">
    <property type="entry name" value="CS_dom"/>
</dbReference>
<keyword evidence="2" id="KW-0217">Developmental protein</keyword>
<dbReference type="GO" id="GO:0031047">
    <property type="term" value="P:regulatory ncRNA-mediated gene silencing"/>
    <property type="evidence" value="ECO:0007669"/>
    <property type="project" value="UniProtKB-KW"/>
</dbReference>
<reference evidence="16 17" key="1">
    <citation type="submission" date="2019-09" db="EMBL/GenBank/DDBJ databases">
        <title>Bird 10,000 Genomes (B10K) Project - Family phase.</title>
        <authorList>
            <person name="Zhang G."/>
        </authorList>
    </citation>
    <scope>NUCLEOTIDE SEQUENCE [LARGE SCALE GENOMIC DNA]</scope>
    <source>
        <strain evidence="16">B10K-DU-001-25</strain>
        <tissue evidence="16">Muscle</tissue>
    </source>
</reference>
<dbReference type="GO" id="GO:0003676">
    <property type="term" value="F:nucleic acid binding"/>
    <property type="evidence" value="ECO:0007669"/>
    <property type="project" value="InterPro"/>
</dbReference>
<keyword evidence="4" id="KW-0547">Nucleotide-binding</keyword>
<dbReference type="AlphaFoldDB" id="A0A7K9N272"/>
<keyword evidence="10" id="KW-0943">RNA-mediated gene silencing</keyword>
<dbReference type="SUPFAM" id="SSF52540">
    <property type="entry name" value="P-loop containing nucleoside triphosphate hydrolases"/>
    <property type="match status" value="2"/>
</dbReference>
<dbReference type="InterPro" id="IPR011545">
    <property type="entry name" value="DEAD/DEAH_box_helicase_dom"/>
</dbReference>
<evidence type="ECO:0000259" key="14">
    <source>
        <dbReference type="PROSITE" id="PS50103"/>
    </source>
</evidence>
<comment type="caution">
    <text evidence="16">The sequence shown here is derived from an EMBL/GenBank/DDBJ whole genome shotgun (WGS) entry which is preliminary data.</text>
</comment>
<dbReference type="GO" id="GO:0008270">
    <property type="term" value="F:zinc ion binding"/>
    <property type="evidence" value="ECO:0007669"/>
    <property type="project" value="UniProtKB-KW"/>
</dbReference>
<evidence type="ECO:0000256" key="4">
    <source>
        <dbReference type="ARBA" id="ARBA00022741"/>
    </source>
</evidence>
<feature type="domain" description="C3H1-type" evidence="14">
    <location>
        <begin position="439"/>
        <end position="467"/>
    </location>
</feature>
<dbReference type="PROSITE" id="PS51203">
    <property type="entry name" value="CS"/>
    <property type="match status" value="1"/>
</dbReference>
<keyword evidence="17" id="KW-1185">Reference proteome</keyword>
<evidence type="ECO:0000256" key="7">
    <source>
        <dbReference type="ARBA" id="ARBA00022806"/>
    </source>
</evidence>
<evidence type="ECO:0000256" key="10">
    <source>
        <dbReference type="ARBA" id="ARBA00023158"/>
    </source>
</evidence>
<dbReference type="GO" id="GO:0042078">
    <property type="term" value="P:germ-line stem cell division"/>
    <property type="evidence" value="ECO:0007669"/>
    <property type="project" value="TreeGrafter"/>
</dbReference>
<evidence type="ECO:0000259" key="15">
    <source>
        <dbReference type="PROSITE" id="PS51203"/>
    </source>
</evidence>
<dbReference type="InterPro" id="IPR027417">
    <property type="entry name" value="P-loop_NTPase"/>
</dbReference>
<dbReference type="InterPro" id="IPR002999">
    <property type="entry name" value="Tudor"/>
</dbReference>
<keyword evidence="5" id="KW-0221">Differentiation</keyword>
<keyword evidence="13" id="KW-0479">Metal-binding</keyword>
<evidence type="ECO:0000256" key="1">
    <source>
        <dbReference type="ARBA" id="ARBA00012552"/>
    </source>
</evidence>
<keyword evidence="3" id="KW-0677">Repeat</keyword>
<evidence type="ECO:0000256" key="8">
    <source>
        <dbReference type="ARBA" id="ARBA00022840"/>
    </source>
</evidence>
<dbReference type="CDD" id="cd20435">
    <property type="entry name" value="Tudor_TDRD12_rpt2"/>
    <property type="match status" value="1"/>
</dbReference>
<keyword evidence="13" id="KW-0863">Zinc-finger</keyword>
<dbReference type="PROSITE" id="PS50103">
    <property type="entry name" value="ZF_C3H1"/>
    <property type="match status" value="1"/>
</dbReference>
<dbReference type="GO" id="GO:0003724">
    <property type="term" value="F:RNA helicase activity"/>
    <property type="evidence" value="ECO:0007669"/>
    <property type="project" value="UniProtKB-EC"/>
</dbReference>
<evidence type="ECO:0000256" key="3">
    <source>
        <dbReference type="ARBA" id="ARBA00022737"/>
    </source>
</evidence>
<dbReference type="PANTHER" id="PTHR22655">
    <property type="entry name" value="ATP-DEPENDENT RNA HELICASE TDRD12-RELATED"/>
    <property type="match status" value="1"/>
</dbReference>
<evidence type="ECO:0000313" key="17">
    <source>
        <dbReference type="Proteomes" id="UP000526889"/>
    </source>
</evidence>
<keyword evidence="9" id="KW-0744">Spermatogenesis</keyword>
<feature type="domain" description="CS" evidence="15">
    <location>
        <begin position="770"/>
        <end position="856"/>
    </location>
</feature>
<dbReference type="GO" id="GO:0007283">
    <property type="term" value="P:spermatogenesis"/>
    <property type="evidence" value="ECO:0007669"/>
    <property type="project" value="UniProtKB-KW"/>
</dbReference>
<dbReference type="FunFam" id="3.40.50.300:FF:001416">
    <property type="entry name" value="Tudor domain containing 12"/>
    <property type="match status" value="1"/>
</dbReference>
<feature type="non-terminal residue" evidence="16">
    <location>
        <position position="882"/>
    </location>
</feature>
<name>A0A7K9N272_9CORV</name>
<keyword evidence="13" id="KW-0862">Zinc</keyword>
<sequence length="882" mass="98913">SFQNVGEEKNFVFLSKKIDPSSVLETAPLSDGLKKELAWNKFSGPTFTESYCWPPVAQGYDVVVISHQGNDPFLYIPPVLTLLQLESDHQALPNMGGVCVFILCPVWKKAQLVFELLKTYRKGCGHLHPMLIILGQNKEAASQVKIQDCKVVVTTPYNLLRLLERNTWLLCRLCHLVLDEVEVLFSDTAEQVFTILDCYKKATAQARGNLPRQVIAVGTRWNKHIAPLIKEFMNDPYIVITVIEEAAIFGNVQQVVQPCMNSSRTAELLKILDFTQRNLQKVLVCTDSVTEVEMIHKALKSNSIVSLKKHKESKCNAKCVLEMWRKMHSSGTPVVLVLADDCLQPLGITDATCVIHFSFPSPGVFGQRLQCMTDNFCTVIKDSAVDQEHTKAKSVILLTENSSCHAPGILQYLKHAEAEIPEELNDSTARVLESEENEKLSRPLCASLKTFGICRNRTACPDRHQINLSIDMAQNIADEMIETPERVAILPLVIVHATNYFGRIVKKQKDPYTVLAKEMNDYFEVPGHRVSVNTVEKSVFYGVREGAICHRVQVVETPAKDEEKVCKVTVTYIDEGRTSQVNSDQLLHLPAKFQSLPPQAVEIIVCRVKPIDNEVEWNPKVTDHINHKIKGKLHHAKVVHTLGRTVWVDPMVGVTSLPVLKIWINEYSIRSEILSTGLGTDNPEHVAEIKKLCRQMPVLDDAENLEHLLEWCVPSPASLALLLVAGLQGSGSLPECVTSWASSGCVSGSLAKPQWFSALENNPLNELSFSCHPQIKWFQDNATVTLKLQILRAADSKCQFSKEKVVFSAYSEGRLYVADLELYQSIIAEKSTCVIKDTEAVILLVKEKQGAWCKLLKNKNVHVSLDFEHWEESEDERPFRVG</sequence>
<protein>
    <recommendedName>
        <fullName evidence="1">RNA helicase</fullName>
        <ecNumber evidence="1">3.6.4.13</ecNumber>
    </recommendedName>
</protein>
<evidence type="ECO:0000256" key="6">
    <source>
        <dbReference type="ARBA" id="ARBA00022801"/>
    </source>
</evidence>
<dbReference type="Gene3D" id="2.40.50.90">
    <property type="match status" value="1"/>
</dbReference>
<dbReference type="SUPFAM" id="SSF63748">
    <property type="entry name" value="Tudor/PWWP/MBT"/>
    <property type="match status" value="1"/>
</dbReference>
<keyword evidence="7 16" id="KW-0347">Helicase</keyword>
<evidence type="ECO:0000256" key="2">
    <source>
        <dbReference type="ARBA" id="ARBA00022473"/>
    </source>
</evidence>
<dbReference type="InterPro" id="IPR000571">
    <property type="entry name" value="Znf_CCCH"/>
</dbReference>
<dbReference type="GO" id="GO:0051321">
    <property type="term" value="P:meiotic cell cycle"/>
    <property type="evidence" value="ECO:0007669"/>
    <property type="project" value="UniProtKB-KW"/>
</dbReference>
<dbReference type="Gene3D" id="3.40.50.300">
    <property type="entry name" value="P-loop containing nucleotide triphosphate hydrolases"/>
    <property type="match status" value="2"/>
</dbReference>
<dbReference type="InterPro" id="IPR008978">
    <property type="entry name" value="HSP20-like_chaperone"/>
</dbReference>